<name>A0A1R1X120_9FUNG</name>
<gene>
    <name evidence="1" type="ORF">AYI70_g11624</name>
</gene>
<sequence length="68" mass="8280">MVQLNYNCIKKAFTLLEAYKSKKKWRFEVAKLIYFRKKAELEILMEMPTKDFISKFIRNKVASRSDWL</sequence>
<dbReference type="SUPFAM" id="SSF56726">
    <property type="entry name" value="DNA topoisomerase IV, alpha subunit"/>
    <property type="match status" value="1"/>
</dbReference>
<dbReference type="InterPro" id="IPR036078">
    <property type="entry name" value="Spo11/TopoVI_A_sf"/>
</dbReference>
<dbReference type="Gene3D" id="3.40.1360.10">
    <property type="match status" value="1"/>
</dbReference>
<dbReference type="EMBL" id="LSSN01005832">
    <property type="protein sequence ID" value="OMJ08304.1"/>
    <property type="molecule type" value="Genomic_DNA"/>
</dbReference>
<dbReference type="GO" id="GO:0003677">
    <property type="term" value="F:DNA binding"/>
    <property type="evidence" value="ECO:0007669"/>
    <property type="project" value="InterPro"/>
</dbReference>
<dbReference type="AlphaFoldDB" id="A0A1R1X120"/>
<proteinExistence type="predicted"/>
<comment type="caution">
    <text evidence="1">The sequence shown here is derived from an EMBL/GenBank/DDBJ whole genome shotgun (WGS) entry which is preliminary data.</text>
</comment>
<accession>A0A1R1X120</accession>
<protein>
    <submittedName>
        <fullName evidence="1">Uncharacterized protein</fullName>
    </submittedName>
</protein>
<organism evidence="1 2">
    <name type="scientific">Smittium culicis</name>
    <dbReference type="NCBI Taxonomy" id="133412"/>
    <lineage>
        <taxon>Eukaryota</taxon>
        <taxon>Fungi</taxon>
        <taxon>Fungi incertae sedis</taxon>
        <taxon>Zoopagomycota</taxon>
        <taxon>Kickxellomycotina</taxon>
        <taxon>Harpellomycetes</taxon>
        <taxon>Harpellales</taxon>
        <taxon>Legeriomycetaceae</taxon>
        <taxon>Smittium</taxon>
    </lineage>
</organism>
<evidence type="ECO:0000313" key="1">
    <source>
        <dbReference type="EMBL" id="OMJ08304.1"/>
    </source>
</evidence>
<evidence type="ECO:0000313" key="2">
    <source>
        <dbReference type="Proteomes" id="UP000187283"/>
    </source>
</evidence>
<dbReference type="Proteomes" id="UP000187283">
    <property type="component" value="Unassembled WGS sequence"/>
</dbReference>
<keyword evidence="2" id="KW-1185">Reference proteome</keyword>
<reference evidence="1 2" key="1">
    <citation type="submission" date="2017-01" db="EMBL/GenBank/DDBJ databases">
        <authorList>
            <person name="Mah S.A."/>
            <person name="Swanson W.J."/>
            <person name="Moy G.W."/>
            <person name="Vacquier V.D."/>
        </authorList>
    </citation>
    <scope>NUCLEOTIDE SEQUENCE [LARGE SCALE GENOMIC DNA]</scope>
    <source>
        <strain evidence="1 2">GSMNP</strain>
    </source>
</reference>
<dbReference type="GO" id="GO:0005694">
    <property type="term" value="C:chromosome"/>
    <property type="evidence" value="ECO:0007669"/>
    <property type="project" value="InterPro"/>
</dbReference>